<dbReference type="RefSeq" id="WP_060935856.1">
    <property type="nucleotide sequence ID" value="NZ_KQ960462.1"/>
</dbReference>
<dbReference type="SUPFAM" id="SSF56935">
    <property type="entry name" value="Porins"/>
    <property type="match status" value="1"/>
</dbReference>
<evidence type="ECO:0000256" key="6">
    <source>
        <dbReference type="ARBA" id="ARBA00023136"/>
    </source>
</evidence>
<dbReference type="InterPro" id="IPR036942">
    <property type="entry name" value="Beta-barrel_TonB_sf"/>
</dbReference>
<dbReference type="InterPro" id="IPR000531">
    <property type="entry name" value="Beta-barrel_TonB"/>
</dbReference>
<keyword evidence="10" id="KW-0732">Signal</keyword>
<dbReference type="AlphaFoldDB" id="A0A134B340"/>
<comment type="similarity">
    <text evidence="8 9">Belongs to the TonB-dependent receptor family.</text>
</comment>
<comment type="subcellular location">
    <subcellularLocation>
        <location evidence="1 8">Cell outer membrane</location>
        <topology evidence="1 8">Multi-pass membrane protein</topology>
    </subcellularLocation>
</comment>
<dbReference type="GO" id="GO:0015344">
    <property type="term" value="F:siderophore uptake transmembrane transporter activity"/>
    <property type="evidence" value="ECO:0007669"/>
    <property type="project" value="TreeGrafter"/>
</dbReference>
<evidence type="ECO:0000256" key="1">
    <source>
        <dbReference type="ARBA" id="ARBA00004571"/>
    </source>
</evidence>
<keyword evidence="14" id="KW-1185">Reference proteome</keyword>
<evidence type="ECO:0000259" key="11">
    <source>
        <dbReference type="Pfam" id="PF00593"/>
    </source>
</evidence>
<evidence type="ECO:0000256" key="2">
    <source>
        <dbReference type="ARBA" id="ARBA00022448"/>
    </source>
</evidence>
<dbReference type="STRING" id="322095.HMPREF3185_01762"/>
<reference evidence="14" key="1">
    <citation type="submission" date="2016-01" db="EMBL/GenBank/DDBJ databases">
        <authorList>
            <person name="Mitreva M."/>
            <person name="Pepin K.H."/>
            <person name="Mihindukulasuriya K.A."/>
            <person name="Fulton R."/>
            <person name="Fronick C."/>
            <person name="O'Laughlin M."/>
            <person name="Miner T."/>
            <person name="Herter B."/>
            <person name="Rosa B.A."/>
            <person name="Cordes M."/>
            <person name="Tomlinson C."/>
            <person name="Wollam A."/>
            <person name="Palsikar V.B."/>
            <person name="Mardis E.R."/>
            <person name="Wilson R.K."/>
        </authorList>
    </citation>
    <scope>NUCLEOTIDE SEQUENCE [LARGE SCALE GENOMIC DNA]</scope>
    <source>
        <strain evidence="14">KA00683</strain>
    </source>
</reference>
<dbReference type="GO" id="GO:0009279">
    <property type="term" value="C:cell outer membrane"/>
    <property type="evidence" value="ECO:0007669"/>
    <property type="project" value="UniProtKB-SubCell"/>
</dbReference>
<dbReference type="Proteomes" id="UP000070224">
    <property type="component" value="Unassembled WGS sequence"/>
</dbReference>
<feature type="signal peptide" evidence="10">
    <location>
        <begin position="1"/>
        <end position="27"/>
    </location>
</feature>
<dbReference type="InterPro" id="IPR039426">
    <property type="entry name" value="TonB-dep_rcpt-like"/>
</dbReference>
<evidence type="ECO:0000256" key="9">
    <source>
        <dbReference type="RuleBase" id="RU003357"/>
    </source>
</evidence>
<evidence type="ECO:0000256" key="3">
    <source>
        <dbReference type="ARBA" id="ARBA00022452"/>
    </source>
</evidence>
<evidence type="ECO:0000259" key="12">
    <source>
        <dbReference type="Pfam" id="PF07715"/>
    </source>
</evidence>
<dbReference type="EMBL" id="LSDK01000124">
    <property type="protein sequence ID" value="KXB74361.1"/>
    <property type="molecule type" value="Genomic_DNA"/>
</dbReference>
<dbReference type="Gene3D" id="2.40.170.20">
    <property type="entry name" value="TonB-dependent receptor, beta-barrel domain"/>
    <property type="match status" value="1"/>
</dbReference>
<dbReference type="InterPro" id="IPR037066">
    <property type="entry name" value="Plug_dom_sf"/>
</dbReference>
<keyword evidence="7 8" id="KW-0998">Cell outer membrane</keyword>
<organism evidence="13 14">
    <name type="scientific">Porphyromonas somerae</name>
    <dbReference type="NCBI Taxonomy" id="322095"/>
    <lineage>
        <taxon>Bacteria</taxon>
        <taxon>Pseudomonadati</taxon>
        <taxon>Bacteroidota</taxon>
        <taxon>Bacteroidia</taxon>
        <taxon>Bacteroidales</taxon>
        <taxon>Porphyromonadaceae</taxon>
        <taxon>Porphyromonas</taxon>
    </lineage>
</organism>
<evidence type="ECO:0000256" key="10">
    <source>
        <dbReference type="SAM" id="SignalP"/>
    </source>
</evidence>
<feature type="chain" id="PRO_5007462123" evidence="10">
    <location>
        <begin position="28"/>
        <end position="916"/>
    </location>
</feature>
<evidence type="ECO:0000313" key="13">
    <source>
        <dbReference type="EMBL" id="KXB74361.1"/>
    </source>
</evidence>
<keyword evidence="2 8" id="KW-0813">Transport</keyword>
<evidence type="ECO:0000313" key="14">
    <source>
        <dbReference type="Proteomes" id="UP000070224"/>
    </source>
</evidence>
<dbReference type="PANTHER" id="PTHR30069">
    <property type="entry name" value="TONB-DEPENDENT OUTER MEMBRANE RECEPTOR"/>
    <property type="match status" value="1"/>
</dbReference>
<proteinExistence type="inferred from homology"/>
<dbReference type="InterPro" id="IPR008969">
    <property type="entry name" value="CarboxyPept-like_regulatory"/>
</dbReference>
<dbReference type="InterPro" id="IPR012910">
    <property type="entry name" value="Plug_dom"/>
</dbReference>
<feature type="domain" description="TonB-dependent receptor plug" evidence="12">
    <location>
        <begin position="135"/>
        <end position="238"/>
    </location>
</feature>
<gene>
    <name evidence="13" type="ORF">HMPREF3185_01762</name>
</gene>
<keyword evidence="3 8" id="KW-1134">Transmembrane beta strand</keyword>
<keyword evidence="6 8" id="KW-0472">Membrane</keyword>
<dbReference type="GO" id="GO:0044718">
    <property type="term" value="P:siderophore transmembrane transport"/>
    <property type="evidence" value="ECO:0007669"/>
    <property type="project" value="TreeGrafter"/>
</dbReference>
<sequence>MRKLYALMLSLQILLVSAIGLSSELVAQERPTDANIIGHVTDAKTGEHLSGVTIAIKGTTFGTATDATGHYFLKNLKQKSVTLVMRGLGYLSQERTVEIIPGKVVEVNFDAEPDNIRIDEVVVSSNRQATLRRLAPTLVTVLDTKLFESTNATNLAQGLIFQPGVRVENNCQNCGFNQVRINGLDGRYSQILIDSRPIMSALAGVYGLEQIPTNMIERVEVVRGGGSALFGSSAIAGVINIITKEPQRNSFSFNESLGFSGFKDLDNNLSFNGSLVSDDNRAGAMVFAQARYRKEHDVNGDGYSELGRLDSRSLGFRGYLRPTDYTRLTGEVHTFSEARRGGDHIDWPEQVAGVAESIRHSVYSGNLKFDGYSEDYKHHFQLYGSAQHVTRNSYYGGIGETKLRNKAGDKYIDKDGNETTDEGKAVNAGSIGRPIHTSDYGKNFGITRGMTWVGGAQYTYDFDHFLFMPAQLLAGAEYSYDRLEDKMPLREWETEKTVTDGFDLSANPVSLSPALRQVIRNASQFAQIEWKNDRWSVLLGTRLDENSAVKKAIFSPRATLRYNPTKNINIRATYAKGFRAPQVFDEDLHVGVVGGEAQRVTNAEDLRPEISHSFSLSNDMYFTLGGAQVNVLVEGFYTRLLDVFTNYKDKSENGISYYTRHNYGIDDNGKQVSSGAKVLGLNLEGKIAYRWLSLQAGLTLTSNKYDVNQEWGVRQKVQGDHDAAYYESFVPKADGSDFDNVAVDDEPQTISMTSKEITRTPSTYGYFTIGINPVRPLNISLTGTFTGSMYVPHVVKWGQNSAVTDRTAIAAGLRTEGYKLPLVDATGAAILEDGAQKEVDVEWNELVKTKSFFDLGAKITYDLRLFSKSNVQLYCGINNLFNAFQSDYDFGPDRDSGYIYGPTIPRSGYFGVKFTF</sequence>
<keyword evidence="5 9" id="KW-0798">TonB box</keyword>
<evidence type="ECO:0000256" key="8">
    <source>
        <dbReference type="PROSITE-ProRule" id="PRU01360"/>
    </source>
</evidence>
<comment type="caution">
    <text evidence="13">The sequence shown here is derived from an EMBL/GenBank/DDBJ whole genome shotgun (WGS) entry which is preliminary data.</text>
</comment>
<evidence type="ECO:0000256" key="4">
    <source>
        <dbReference type="ARBA" id="ARBA00022692"/>
    </source>
</evidence>
<keyword evidence="4 8" id="KW-0812">Transmembrane</keyword>
<name>A0A134B340_9PORP</name>
<dbReference type="Gene3D" id="2.60.40.1120">
    <property type="entry name" value="Carboxypeptidase-like, regulatory domain"/>
    <property type="match status" value="1"/>
</dbReference>
<dbReference type="PANTHER" id="PTHR30069:SF57">
    <property type="entry name" value="TONB-DEPENDENT RECEPTOR"/>
    <property type="match status" value="1"/>
</dbReference>
<dbReference type="Pfam" id="PF00593">
    <property type="entry name" value="TonB_dep_Rec_b-barrel"/>
    <property type="match status" value="1"/>
</dbReference>
<dbReference type="Gene3D" id="2.170.130.10">
    <property type="entry name" value="TonB-dependent receptor, plug domain"/>
    <property type="match status" value="1"/>
</dbReference>
<dbReference type="PROSITE" id="PS52016">
    <property type="entry name" value="TONB_DEPENDENT_REC_3"/>
    <property type="match status" value="1"/>
</dbReference>
<dbReference type="Pfam" id="PF13715">
    <property type="entry name" value="CarbopepD_reg_2"/>
    <property type="match status" value="1"/>
</dbReference>
<dbReference type="Pfam" id="PF07715">
    <property type="entry name" value="Plug"/>
    <property type="match status" value="1"/>
</dbReference>
<accession>A0A134B340</accession>
<evidence type="ECO:0000256" key="7">
    <source>
        <dbReference type="ARBA" id="ARBA00023237"/>
    </source>
</evidence>
<protein>
    <submittedName>
        <fullName evidence="13">TonB-dependent receptor</fullName>
    </submittedName>
</protein>
<keyword evidence="13" id="KW-0675">Receptor</keyword>
<dbReference type="SUPFAM" id="SSF49464">
    <property type="entry name" value="Carboxypeptidase regulatory domain-like"/>
    <property type="match status" value="1"/>
</dbReference>
<evidence type="ECO:0000256" key="5">
    <source>
        <dbReference type="ARBA" id="ARBA00023077"/>
    </source>
</evidence>
<feature type="domain" description="TonB-dependent receptor-like beta-barrel" evidence="11">
    <location>
        <begin position="355"/>
        <end position="880"/>
    </location>
</feature>
<dbReference type="PATRIC" id="fig|322095.3.peg.1737"/>